<feature type="compositionally biased region" description="Low complexity" evidence="1">
    <location>
        <begin position="573"/>
        <end position="588"/>
    </location>
</feature>
<feature type="region of interest" description="Disordered" evidence="1">
    <location>
        <begin position="618"/>
        <end position="637"/>
    </location>
</feature>
<organism evidence="2 3">
    <name type="scientific">Nesidiocoris tenuis</name>
    <dbReference type="NCBI Taxonomy" id="355587"/>
    <lineage>
        <taxon>Eukaryota</taxon>
        <taxon>Metazoa</taxon>
        <taxon>Ecdysozoa</taxon>
        <taxon>Arthropoda</taxon>
        <taxon>Hexapoda</taxon>
        <taxon>Insecta</taxon>
        <taxon>Pterygota</taxon>
        <taxon>Neoptera</taxon>
        <taxon>Paraneoptera</taxon>
        <taxon>Hemiptera</taxon>
        <taxon>Heteroptera</taxon>
        <taxon>Panheteroptera</taxon>
        <taxon>Cimicomorpha</taxon>
        <taxon>Miridae</taxon>
        <taxon>Dicyphina</taxon>
        <taxon>Nesidiocoris</taxon>
    </lineage>
</organism>
<keyword evidence="3" id="KW-1185">Reference proteome</keyword>
<name>A0ABN7BCK0_9HEMI</name>
<feature type="compositionally biased region" description="Basic and acidic residues" evidence="1">
    <location>
        <begin position="747"/>
        <end position="765"/>
    </location>
</feature>
<feature type="compositionally biased region" description="Basic and acidic residues" evidence="1">
    <location>
        <begin position="90"/>
        <end position="101"/>
    </location>
</feature>
<feature type="region of interest" description="Disordered" evidence="1">
    <location>
        <begin position="777"/>
        <end position="839"/>
    </location>
</feature>
<feature type="compositionally biased region" description="Basic and acidic residues" evidence="1">
    <location>
        <begin position="799"/>
        <end position="813"/>
    </location>
</feature>
<feature type="compositionally biased region" description="Basic and acidic residues" evidence="1">
    <location>
        <begin position="49"/>
        <end position="64"/>
    </location>
</feature>
<feature type="compositionally biased region" description="Low complexity" evidence="1">
    <location>
        <begin position="508"/>
        <end position="523"/>
    </location>
</feature>
<reference evidence="2 3" key="1">
    <citation type="submission" date="2023-09" db="EMBL/GenBank/DDBJ databases">
        <title>Nesidiocoris tenuis whole genome shotgun sequence.</title>
        <authorList>
            <person name="Shibata T."/>
            <person name="Shimoda M."/>
            <person name="Kobayashi T."/>
            <person name="Uehara T."/>
        </authorList>
    </citation>
    <scope>NUCLEOTIDE SEQUENCE [LARGE SCALE GENOMIC DNA]</scope>
    <source>
        <strain evidence="2 3">Japan</strain>
    </source>
</reference>
<feature type="compositionally biased region" description="Basic and acidic residues" evidence="1">
    <location>
        <begin position="328"/>
        <end position="346"/>
    </location>
</feature>
<feature type="region of interest" description="Disordered" evidence="1">
    <location>
        <begin position="740"/>
        <end position="765"/>
    </location>
</feature>
<feature type="compositionally biased region" description="Acidic residues" evidence="1">
    <location>
        <begin position="132"/>
        <end position="141"/>
    </location>
</feature>
<feature type="compositionally biased region" description="Polar residues" evidence="1">
    <location>
        <begin position="589"/>
        <end position="600"/>
    </location>
</feature>
<feature type="region of interest" description="Disordered" evidence="1">
    <location>
        <begin position="313"/>
        <end position="476"/>
    </location>
</feature>
<feature type="compositionally biased region" description="Low complexity" evidence="1">
    <location>
        <begin position="14"/>
        <end position="28"/>
    </location>
</feature>
<feature type="compositionally biased region" description="Basic and acidic residues" evidence="1">
    <location>
        <begin position="877"/>
        <end position="908"/>
    </location>
</feature>
<feature type="region of interest" description="Disordered" evidence="1">
    <location>
        <begin position="1"/>
        <end position="154"/>
    </location>
</feature>
<feature type="compositionally biased region" description="Basic and acidic residues" evidence="1">
    <location>
        <begin position="934"/>
        <end position="945"/>
    </location>
</feature>
<feature type="region of interest" description="Disordered" evidence="1">
    <location>
        <begin position="1022"/>
        <end position="1126"/>
    </location>
</feature>
<feature type="region of interest" description="Disordered" evidence="1">
    <location>
        <begin position="856"/>
        <end position="954"/>
    </location>
</feature>
<evidence type="ECO:0000256" key="1">
    <source>
        <dbReference type="SAM" id="MobiDB-lite"/>
    </source>
</evidence>
<evidence type="ECO:0000313" key="3">
    <source>
        <dbReference type="Proteomes" id="UP001307889"/>
    </source>
</evidence>
<feature type="compositionally biased region" description="Basic and acidic residues" evidence="1">
    <location>
        <begin position="1210"/>
        <end position="1219"/>
    </location>
</feature>
<dbReference type="EMBL" id="AP028920">
    <property type="protein sequence ID" value="BET00921.1"/>
    <property type="molecule type" value="Genomic_DNA"/>
</dbReference>
<gene>
    <name evidence="2" type="ORF">NTJ_13737</name>
</gene>
<evidence type="ECO:0000313" key="2">
    <source>
        <dbReference type="EMBL" id="BET00921.1"/>
    </source>
</evidence>
<feature type="region of interest" description="Disordered" evidence="1">
    <location>
        <begin position="1192"/>
        <end position="1219"/>
    </location>
</feature>
<accession>A0ABN7BCK0</accession>
<protein>
    <submittedName>
        <fullName evidence="2">Uncharacterized protein</fullName>
    </submittedName>
</protein>
<feature type="compositionally biased region" description="Polar residues" evidence="1">
    <location>
        <begin position="618"/>
        <end position="630"/>
    </location>
</feature>
<feature type="region of interest" description="Disordered" evidence="1">
    <location>
        <begin position="499"/>
        <end position="613"/>
    </location>
</feature>
<feature type="compositionally biased region" description="Acidic residues" evidence="1">
    <location>
        <begin position="388"/>
        <end position="403"/>
    </location>
</feature>
<proteinExistence type="predicted"/>
<dbReference type="Proteomes" id="UP001307889">
    <property type="component" value="Chromosome 12"/>
</dbReference>
<sequence>MAGKKENIEGRGGTSPAASKSGPPAAAPNRKKGLAPFASLEDLSDDSPPDDKTRLTLPGIREDPSPSGAGGQRPSITTPRIDISRASSSSHHDDSSPERELFAGAEGSAGGSTKIGLGFTEEMAQELRNSTEELDFQDPEEETKSRRKKLHHQQQAVGFIHVTKYELDAQSEKESRERKDSTCSEGGLLLIGGRTSRLSSIGSVASGGSVASHISIGSAISGHSHLSAASYKSGRSHLSAASDMSRASRCSSPHRMLLETSFCGPKPIPTLSLEAEYPPSESVEATLLARKTDITGAVLPPDEVMKASKPFSGAKSALELRSGSTKSHTLDVKTNKAARSHSERIAKISGPAVVAARSSSARSHAKRTKKKQDENALVRIIPLHGSLDDSDDTLGPDDQDDLQEPSPAQAPGGATITPDGGIFIPLKGPVDDPAIRELTQSTAQSIGPRKTKATKTVSQPNPTTSPRDPVKKHGVDDSDLVRFISLHGDNDEEIRLERERKLESQRPSSRASQNVQFSSSSHSLEPQVRPKKPKTPEPKSKCKPSTLDVKNGRPAQSMTNLPRDESRTPSPASTLARSLLFRRSSDSSGNCRKTANNSGYAETKSKKDGKNKSMFTTLFKKSSKDNTPTKTQEKPAIDPKISSVEFKFKQEREPDSIIIPLHSPDSVVKPCIINEPDEITTDTQNYDRKVVKLSPQKPRAEDDDLYQSMRKVIENKNIIVVDVINSDSAVCYEAIIETPRPSRSAARKGDRSPGGKSPVRDPLPDEKVILLSEKSPALCDKAADKPPPPPPGRSAAVIELEHLEREPRVRRSSVESTRSRSRSPSSRWQVGMQNDEQSLERQVIDELERKLQERVQLTSAPVEAEKAKSPETSQGKDVVREIPRTVSREFTDRSSKRSSRADDFDDKAISTLGDEASTIKKELSAGSKISWVPSREETEEKRSSESESMVSHVESEVSVAGVAAESAKLAEECDEERKGLFHQTESVDDELPYVPTTLPQERSVAVPIIPVSLRVSEVRTCPVERPRSTTPIQPSNLDEYAASHDPNSGNKLSKTEKMQITLPRSDSTTGRRHSAGATSGNTKPRPWTQFAEEALNSPQKEQKIKSSEASPPPLPPRGAVAHAPPTTNWVNFDEAPERRRVPKRITTLPLRHSTTTTSTAQPTTAPVVYSYVNPEECSCECHESSDGHRIANSQQCYGKDSDPCTFKKTPRTDNKRYRT</sequence>
<feature type="compositionally biased region" description="Polar residues" evidence="1">
    <location>
        <begin position="454"/>
        <end position="466"/>
    </location>
</feature>